<feature type="compositionally biased region" description="Polar residues" evidence="3">
    <location>
        <begin position="1"/>
        <end position="23"/>
    </location>
</feature>
<name>W7HI45_9PEZI</name>
<feature type="compositionally biased region" description="Polar residues" evidence="3">
    <location>
        <begin position="1104"/>
        <end position="1118"/>
    </location>
</feature>
<dbReference type="GO" id="GO:0008033">
    <property type="term" value="P:tRNA processing"/>
    <property type="evidence" value="ECO:0007669"/>
    <property type="project" value="UniProtKB-KW"/>
</dbReference>
<dbReference type="PROSITE" id="PS51747">
    <property type="entry name" value="CYT_DCMP_DEAMINASES_2"/>
    <property type="match status" value="1"/>
</dbReference>
<feature type="domain" description="CMP/dCMP-type deaminase" evidence="4">
    <location>
        <begin position="652"/>
        <end position="805"/>
    </location>
</feature>
<dbReference type="PANTHER" id="PTHR11079:SF156">
    <property type="entry name" value="INACTIVE TRNA-SPECIFIC ADENOSINE DEAMINASE-LIKE PROTEIN 3-RELATED"/>
    <property type="match status" value="1"/>
</dbReference>
<dbReference type="EMBL" id="KI966458">
    <property type="protein sequence ID" value="EWC43531.1"/>
    <property type="molecule type" value="Genomic_DNA"/>
</dbReference>
<feature type="region of interest" description="Disordered" evidence="3">
    <location>
        <begin position="1187"/>
        <end position="1282"/>
    </location>
</feature>
<feature type="compositionally biased region" description="Polar residues" evidence="3">
    <location>
        <begin position="1333"/>
        <end position="1346"/>
    </location>
</feature>
<accession>W7HI45</accession>
<dbReference type="Gene3D" id="3.40.140.10">
    <property type="entry name" value="Cytidine Deaminase, domain 2"/>
    <property type="match status" value="1"/>
</dbReference>
<dbReference type="OrthoDB" id="3180714at2759"/>
<feature type="compositionally biased region" description="Polar residues" evidence="3">
    <location>
        <begin position="221"/>
        <end position="244"/>
    </location>
</feature>
<comment type="similarity">
    <text evidence="2">Belongs to the cytidine and deoxycytidylate deaminase family. ADAT3 subfamily.</text>
</comment>
<evidence type="ECO:0000313" key="5">
    <source>
        <dbReference type="EMBL" id="EWC43531.1"/>
    </source>
</evidence>
<dbReference type="InterPro" id="IPR002125">
    <property type="entry name" value="CMP_dCMP_dom"/>
</dbReference>
<evidence type="ECO:0000256" key="3">
    <source>
        <dbReference type="SAM" id="MobiDB-lite"/>
    </source>
</evidence>
<dbReference type="GO" id="GO:0005634">
    <property type="term" value="C:nucleus"/>
    <property type="evidence" value="ECO:0007669"/>
    <property type="project" value="TreeGrafter"/>
</dbReference>
<dbReference type="GO" id="GO:0005737">
    <property type="term" value="C:cytoplasm"/>
    <property type="evidence" value="ECO:0007669"/>
    <property type="project" value="TreeGrafter"/>
</dbReference>
<feature type="region of interest" description="Disordered" evidence="3">
    <location>
        <begin position="1098"/>
        <end position="1121"/>
    </location>
</feature>
<feature type="compositionally biased region" description="Basic residues" evidence="3">
    <location>
        <begin position="293"/>
        <end position="305"/>
    </location>
</feature>
<feature type="region of interest" description="Disordered" evidence="3">
    <location>
        <begin position="281"/>
        <end position="328"/>
    </location>
</feature>
<dbReference type="SUPFAM" id="SSF53927">
    <property type="entry name" value="Cytidine deaminase-like"/>
    <property type="match status" value="1"/>
</dbReference>
<feature type="compositionally biased region" description="Polar residues" evidence="3">
    <location>
        <begin position="134"/>
        <end position="156"/>
    </location>
</feature>
<dbReference type="Pfam" id="PF00383">
    <property type="entry name" value="dCMP_cyt_deam_1"/>
    <property type="match status" value="1"/>
</dbReference>
<gene>
    <name evidence="5" type="ORF">DRE_07493</name>
</gene>
<protein>
    <recommendedName>
        <fullName evidence="4">CMP/dCMP-type deaminase domain-containing protein</fullName>
    </recommendedName>
</protein>
<sequence>MPAAQGSSDKPPQAAPSQQNNIDDLQKGPATVPTGPRSQSYDHNRRGSYQGRGYNNTGRLHSTDSYNGGNGHCRDRSSSRGGRHNNRGSWDASRAGGRSHSNNYRSTSSSGSPYPSGYSSSGGGRADSRGPPYTSGTSNVPAGRNHSVSRARSQSRPGVHTAGSFPPNGGSHNLVSPASRLANANNLFGGAQNPPSQTPGNMSIRPSSRSNSNGPRGSPSQQLPYPQTSVITNQGPPRAVPTQTNTALATNDDQAAIAAHPSVAQIKLALASLDTAVAQSTVAQGGDAECPQKKKRRNRNRKKSVKQNGGETANGDDADNEGTSASEDASASPLAIKFGADLVTASVVTPQTTITMIPVPGEPLASRQPVGDKVASTVKQEAGLMINQKDIGDADADGTADKEVVRPMLEENRRKDSHFKALPTRKELSTAVEQMEVYTVVVHSRAANEVVNLIKKVTDNLKEGVPDCQHLRRLVKPENLPPSLTGLPESLFIDYSTENQSPSVKVNPDGTLEKVTRSRGASRAQRRRRNASYRKGEKPLYVMLCPVVAMTIRELYEALSVHPMFAGVDLDCEIPFDSQDIPQIIKHRVPQWAPCNLKQANYWTEKYWPTIYRRTNPYGPHPFLINKWEDKLYTPYPIEEMDYVESSGNPISLGEYYMQLARKVAEEGEAKGAGLRIGCVVVEFKEKGPAHGKVMTVTHDARVQSGNPLAHACYRAISLVGRKRVEATARHKPKVNPVALNGPNSSIEDDFYARVPGDPDGYLMNDLVVFVTHEPCVMCTMALVHSRIGCLIYGEPMVSGGLHADLAPPDGHSLPFRGVTEEDVTAYRERHNIEESAIRRRPTVDDGLGGAEEGGDPNSEFQIKVKLPRGKGKNNEENTARKQQFLKETATKLKKEWSPVDSSLKTDEAVIDACKEKVISKKIKQRDVTRFKALSAILVAELGLQEEEAIIRGRIAAGQEVQRKEHKLDKGTQTAKIFNSIKDGEDYLGAVSNVNIGIPSSSHETSESLTRLTKENLQAFVESSKDVGKGLPSANDTQSSIRDPEDGGKFAETCSVYELYAKGVVDKGQVPVNLTPKVKGGDFDDINTVEGDTTLIKGERKGDSSLTNVDSSRNNSPENLGFGGLGGIDIFGVNEDRPTITASAEEKQSGARGEGVAIDLMLTAEAERGRSRVPAPFKPGTGEFVPVNVSYESPPQLSGSSPENCGTTSGGEETTGTAGWDDDSDFDIGTAFDIMTIEAPDAADGNKSSAGGDTEKSKKKRKKKRSRGKKKALAEDNTTSVETEGFQIVETSEAKNDSVSIKVENLHNPTTHGSSTTAQSALSSHGPPDERNTSTTLAASRPQTPGQAAKNGINDDAEEEEQDRLREDEYAAEDEEELGEPDELVRPSRPFRMLTEKLVTGGPPKYDHGPGDGYGLFWREKLNWKFMCFRYKDLESEEEWMAQLEWEGLTNDRISA</sequence>
<feature type="region of interest" description="Disordered" evidence="3">
    <location>
        <begin position="1306"/>
        <end position="1384"/>
    </location>
</feature>
<evidence type="ECO:0000256" key="2">
    <source>
        <dbReference type="ARBA" id="ARBA00038160"/>
    </source>
</evidence>
<dbReference type="HOGENOM" id="CLU_254665_0_0_1"/>
<feature type="compositionally biased region" description="Polar residues" evidence="3">
    <location>
        <begin position="1190"/>
        <end position="1205"/>
    </location>
</feature>
<dbReference type="CDD" id="cd01285">
    <property type="entry name" value="nucleoside_deaminase"/>
    <property type="match status" value="1"/>
</dbReference>
<feature type="compositionally biased region" description="Acidic residues" evidence="3">
    <location>
        <begin position="1370"/>
        <end position="1382"/>
    </location>
</feature>
<feature type="compositionally biased region" description="Polar residues" evidence="3">
    <location>
        <begin position="170"/>
        <end position="186"/>
    </location>
</feature>
<dbReference type="InterPro" id="IPR016193">
    <property type="entry name" value="Cytidine_deaminase-like"/>
</dbReference>
<reference evidence="5 6" key="1">
    <citation type="submission" date="2013-05" db="EMBL/GenBank/DDBJ databases">
        <title>Drechslerella stenobrocha genome reveals carnivorous origination and mechanical trapping mechanism of predatory fungi.</title>
        <authorList>
            <person name="Liu X."/>
            <person name="Zhang W."/>
            <person name="Liu K."/>
        </authorList>
    </citation>
    <scope>NUCLEOTIDE SEQUENCE [LARGE SCALE GENOMIC DNA]</scope>
    <source>
        <strain evidence="5 6">248</strain>
    </source>
</reference>
<feature type="compositionally biased region" description="Low complexity" evidence="3">
    <location>
        <begin position="98"/>
        <end position="119"/>
    </location>
</feature>
<evidence type="ECO:0000313" key="6">
    <source>
        <dbReference type="Proteomes" id="UP000024837"/>
    </source>
</evidence>
<feature type="compositionally biased region" description="Low complexity" evidence="3">
    <location>
        <begin position="1206"/>
        <end position="1219"/>
    </location>
</feature>
<keyword evidence="1" id="KW-0819">tRNA processing</keyword>
<evidence type="ECO:0000256" key="1">
    <source>
        <dbReference type="ARBA" id="ARBA00022694"/>
    </source>
</evidence>
<feature type="compositionally biased region" description="Polar residues" evidence="3">
    <location>
        <begin position="1307"/>
        <end position="1323"/>
    </location>
</feature>
<dbReference type="GO" id="GO:0052717">
    <property type="term" value="F:tRNA-specific adenosine-34 deaminase activity"/>
    <property type="evidence" value="ECO:0007669"/>
    <property type="project" value="TreeGrafter"/>
</dbReference>
<feature type="compositionally biased region" description="Basic residues" evidence="3">
    <location>
        <begin position="1257"/>
        <end position="1271"/>
    </location>
</feature>
<dbReference type="PANTHER" id="PTHR11079">
    <property type="entry name" value="CYTOSINE DEAMINASE FAMILY MEMBER"/>
    <property type="match status" value="1"/>
</dbReference>
<dbReference type="Proteomes" id="UP000024837">
    <property type="component" value="Unassembled WGS sequence"/>
</dbReference>
<feature type="region of interest" description="Disordered" evidence="3">
    <location>
        <begin position="1024"/>
        <end position="1047"/>
    </location>
</feature>
<feature type="compositionally biased region" description="Low complexity" evidence="3">
    <location>
        <begin position="205"/>
        <end position="220"/>
    </location>
</feature>
<evidence type="ECO:0000259" key="4">
    <source>
        <dbReference type="PROSITE" id="PS51747"/>
    </source>
</evidence>
<feature type="region of interest" description="Disordered" evidence="3">
    <location>
        <begin position="1"/>
        <end position="244"/>
    </location>
</feature>
<proteinExistence type="inferred from homology"/>
<feature type="compositionally biased region" description="Polar residues" evidence="3">
    <location>
        <begin position="53"/>
        <end position="67"/>
    </location>
</feature>
<keyword evidence="6" id="KW-1185">Reference proteome</keyword>
<organism evidence="5 6">
    <name type="scientific">Drechslerella stenobrocha 248</name>
    <dbReference type="NCBI Taxonomy" id="1043628"/>
    <lineage>
        <taxon>Eukaryota</taxon>
        <taxon>Fungi</taxon>
        <taxon>Dikarya</taxon>
        <taxon>Ascomycota</taxon>
        <taxon>Pezizomycotina</taxon>
        <taxon>Orbiliomycetes</taxon>
        <taxon>Orbiliales</taxon>
        <taxon>Orbiliaceae</taxon>
        <taxon>Drechslerella</taxon>
    </lineage>
</organism>
<feature type="region of interest" description="Disordered" evidence="3">
    <location>
        <begin position="840"/>
        <end position="861"/>
    </location>
</feature>